<comment type="similarity">
    <text evidence="8 9">Belongs to the TonB-dependent receptor family.</text>
</comment>
<proteinExistence type="inferred from homology"/>
<feature type="signal peptide" evidence="10">
    <location>
        <begin position="1"/>
        <end position="19"/>
    </location>
</feature>
<dbReference type="RefSeq" id="WP_118234500.1">
    <property type="nucleotide sequence ID" value="NZ_QRHL01000015.1"/>
</dbReference>
<organism evidence="13 14">
    <name type="scientific">Fusobacterium mortiferum</name>
    <dbReference type="NCBI Taxonomy" id="850"/>
    <lineage>
        <taxon>Bacteria</taxon>
        <taxon>Fusobacteriati</taxon>
        <taxon>Fusobacteriota</taxon>
        <taxon>Fusobacteriia</taxon>
        <taxon>Fusobacteriales</taxon>
        <taxon>Fusobacteriaceae</taxon>
        <taxon>Fusobacterium</taxon>
    </lineage>
</organism>
<dbReference type="InterPro" id="IPR000531">
    <property type="entry name" value="Beta-barrel_TonB"/>
</dbReference>
<evidence type="ECO:0000256" key="2">
    <source>
        <dbReference type="ARBA" id="ARBA00022448"/>
    </source>
</evidence>
<dbReference type="GO" id="GO:0009279">
    <property type="term" value="C:cell outer membrane"/>
    <property type="evidence" value="ECO:0007669"/>
    <property type="project" value="UniProtKB-SubCell"/>
</dbReference>
<feature type="domain" description="TonB-dependent receptor-like beta-barrel" evidence="11">
    <location>
        <begin position="226"/>
        <end position="673"/>
    </location>
</feature>
<dbReference type="Proteomes" id="UP000284676">
    <property type="component" value="Unassembled WGS sequence"/>
</dbReference>
<dbReference type="Pfam" id="PF00593">
    <property type="entry name" value="TonB_dep_Rec_b-barrel"/>
    <property type="match status" value="1"/>
</dbReference>
<dbReference type="EMBL" id="QRHL01000015">
    <property type="protein sequence ID" value="RHF71394.1"/>
    <property type="molecule type" value="Genomic_DNA"/>
</dbReference>
<name>A0A414PS62_FUSMR</name>
<keyword evidence="2 8" id="KW-0813">Transport</keyword>
<evidence type="ECO:0000256" key="8">
    <source>
        <dbReference type="PROSITE-ProRule" id="PRU01360"/>
    </source>
</evidence>
<dbReference type="Gene3D" id="2.40.170.20">
    <property type="entry name" value="TonB-dependent receptor, beta-barrel domain"/>
    <property type="match status" value="1"/>
</dbReference>
<comment type="caution">
    <text evidence="13">The sequence shown here is derived from an EMBL/GenBank/DDBJ whole genome shotgun (WGS) entry which is preliminary data.</text>
</comment>
<dbReference type="PANTHER" id="PTHR30069">
    <property type="entry name" value="TONB-DEPENDENT OUTER MEMBRANE RECEPTOR"/>
    <property type="match status" value="1"/>
</dbReference>
<comment type="subcellular location">
    <subcellularLocation>
        <location evidence="1 8">Cell outer membrane</location>
        <topology evidence="1 8">Multi-pass membrane protein</topology>
    </subcellularLocation>
</comment>
<dbReference type="InterPro" id="IPR036942">
    <property type="entry name" value="Beta-barrel_TonB_sf"/>
</dbReference>
<keyword evidence="5 9" id="KW-0798">TonB box</keyword>
<evidence type="ECO:0000256" key="10">
    <source>
        <dbReference type="SAM" id="SignalP"/>
    </source>
</evidence>
<protein>
    <submittedName>
        <fullName evidence="13">TonB-dependent receptor</fullName>
    </submittedName>
</protein>
<dbReference type="InterPro" id="IPR039426">
    <property type="entry name" value="TonB-dep_rcpt-like"/>
</dbReference>
<evidence type="ECO:0000313" key="14">
    <source>
        <dbReference type="Proteomes" id="UP000284676"/>
    </source>
</evidence>
<dbReference type="Pfam" id="PF07715">
    <property type="entry name" value="Plug"/>
    <property type="match status" value="1"/>
</dbReference>
<gene>
    <name evidence="13" type="ORF">DW663_08600</name>
</gene>
<feature type="domain" description="TonB-dependent receptor plug" evidence="12">
    <location>
        <begin position="42"/>
        <end position="155"/>
    </location>
</feature>
<dbReference type="SUPFAM" id="SSF56935">
    <property type="entry name" value="Porins"/>
    <property type="match status" value="1"/>
</dbReference>
<evidence type="ECO:0000259" key="12">
    <source>
        <dbReference type="Pfam" id="PF07715"/>
    </source>
</evidence>
<keyword evidence="6 8" id="KW-0472">Membrane</keyword>
<evidence type="ECO:0000256" key="1">
    <source>
        <dbReference type="ARBA" id="ARBA00004571"/>
    </source>
</evidence>
<evidence type="ECO:0000259" key="11">
    <source>
        <dbReference type="Pfam" id="PF00593"/>
    </source>
</evidence>
<dbReference type="AlphaFoldDB" id="A0A414PS62"/>
<evidence type="ECO:0000256" key="9">
    <source>
        <dbReference type="RuleBase" id="RU003357"/>
    </source>
</evidence>
<dbReference type="CDD" id="cd01347">
    <property type="entry name" value="ligand_gated_channel"/>
    <property type="match status" value="1"/>
</dbReference>
<accession>A0A414PS62</accession>
<keyword evidence="13" id="KW-0675">Receptor</keyword>
<keyword evidence="10" id="KW-0732">Signal</keyword>
<dbReference type="PANTHER" id="PTHR30069:SF27">
    <property type="entry name" value="BLL4766 PROTEIN"/>
    <property type="match status" value="1"/>
</dbReference>
<dbReference type="PROSITE" id="PS52016">
    <property type="entry name" value="TONB_DEPENDENT_REC_3"/>
    <property type="match status" value="1"/>
</dbReference>
<evidence type="ECO:0000256" key="5">
    <source>
        <dbReference type="ARBA" id="ARBA00023077"/>
    </source>
</evidence>
<feature type="chain" id="PRO_5019439894" evidence="10">
    <location>
        <begin position="20"/>
        <end position="708"/>
    </location>
</feature>
<dbReference type="GO" id="GO:0015344">
    <property type="term" value="F:siderophore uptake transmembrane transporter activity"/>
    <property type="evidence" value="ECO:0007669"/>
    <property type="project" value="TreeGrafter"/>
</dbReference>
<dbReference type="InterPro" id="IPR037066">
    <property type="entry name" value="Plug_dom_sf"/>
</dbReference>
<evidence type="ECO:0000256" key="4">
    <source>
        <dbReference type="ARBA" id="ARBA00022692"/>
    </source>
</evidence>
<evidence type="ECO:0000256" key="6">
    <source>
        <dbReference type="ARBA" id="ARBA00023136"/>
    </source>
</evidence>
<keyword evidence="3 8" id="KW-1134">Transmembrane beta strand</keyword>
<reference evidence="13 14" key="1">
    <citation type="submission" date="2018-08" db="EMBL/GenBank/DDBJ databases">
        <title>A genome reference for cultivated species of the human gut microbiota.</title>
        <authorList>
            <person name="Zou Y."/>
            <person name="Xue W."/>
            <person name="Luo G."/>
        </authorList>
    </citation>
    <scope>NUCLEOTIDE SEQUENCE [LARGE SCALE GENOMIC DNA]</scope>
    <source>
        <strain evidence="13 14">AM25-1</strain>
    </source>
</reference>
<dbReference type="Gene3D" id="2.170.130.10">
    <property type="entry name" value="TonB-dependent receptor, plug domain"/>
    <property type="match status" value="1"/>
</dbReference>
<keyword evidence="4 8" id="KW-0812">Transmembrane</keyword>
<keyword evidence="7 8" id="KW-0998">Cell outer membrane</keyword>
<evidence type="ECO:0000256" key="3">
    <source>
        <dbReference type="ARBA" id="ARBA00022452"/>
    </source>
</evidence>
<sequence>MNKKKATLLWALLAVCAYGETNSIDLGKSVIYSTTGFATETRKISASPTIVTAEEIKEKNYKSVKEALQDIPSVNIINNTFGSMIDLRGQGGLDGNSAGAKANVQILLDGVAINSLETSMVSSPINTISIDNVERIEVIPGGGSVIYGSGTSGGVINIITKKGTGTRANAGYSYTSFNGKKYDVSTGHTIGKFDIDLSYSNNEAKGYRDDSKDDSEYFQGKVRYDINDNHNVEFKYNNYNASANILDSLTKEQLEQNRKMGDTDGFITKMDTDKDDYTLTYNGKLSSNLDINAITFYSKTDMLMDMPGAGVENMMGMQIPYTSDVKWNFRDEKKGVKTKLKYNYGNANSFIWGIDYINNNGGRYGKINNTLNIPILGKKPMNVKTDMDLNKDTIATFFMNTYKYNDFEFTQGIRYEKSDYEVTRAQNVTPPMGKPTSSYQAFEKDEDNYAWELSGSYNYSDTGRTYLRYERGFTSPGPSLLTNKYGGSYYLNNLDSQTYNSFEIGMSDYKGFTAINLSLFYSLTDKEIYTYMSSGMTNSNILNYNLDKTERYGFEIKLEQYIDKLTLSQTYQYINAEIKKGKEKLFDGNGNVITGENLSGNKIAGVPEHRFTLGAKYDFTKNFNINGEVVYNGNSYINNNNKYGKQNNYVVTNIRANYNMDNGLSLFAGINNLFDEEYCTSVSYSQSEGYTYDPAAERNYYVGFRYSL</sequence>
<dbReference type="GO" id="GO:0044718">
    <property type="term" value="P:siderophore transmembrane transport"/>
    <property type="evidence" value="ECO:0007669"/>
    <property type="project" value="TreeGrafter"/>
</dbReference>
<evidence type="ECO:0000313" key="13">
    <source>
        <dbReference type="EMBL" id="RHF71394.1"/>
    </source>
</evidence>
<evidence type="ECO:0000256" key="7">
    <source>
        <dbReference type="ARBA" id="ARBA00023237"/>
    </source>
</evidence>
<dbReference type="InterPro" id="IPR012910">
    <property type="entry name" value="Plug_dom"/>
</dbReference>